<organism evidence="6 7">
    <name type="scientific">Sulfuritortus calidifontis</name>
    <dbReference type="NCBI Taxonomy" id="1914471"/>
    <lineage>
        <taxon>Bacteria</taxon>
        <taxon>Pseudomonadati</taxon>
        <taxon>Pseudomonadota</taxon>
        <taxon>Betaproteobacteria</taxon>
        <taxon>Nitrosomonadales</taxon>
        <taxon>Thiobacillaceae</taxon>
        <taxon>Sulfuritortus</taxon>
    </lineage>
</organism>
<dbReference type="Pfam" id="PF14833">
    <property type="entry name" value="NAD_binding_11"/>
    <property type="match status" value="1"/>
</dbReference>
<dbReference type="InterPro" id="IPR006398">
    <property type="entry name" value="Tartro_sem_red"/>
</dbReference>
<feature type="active site" evidence="3">
    <location>
        <position position="171"/>
    </location>
</feature>
<accession>A0A4R3JX37</accession>
<dbReference type="Pfam" id="PF03446">
    <property type="entry name" value="NAD_binding_2"/>
    <property type="match status" value="1"/>
</dbReference>
<dbReference type="GO" id="GO:0008679">
    <property type="term" value="F:2-hydroxy-3-oxopropionate reductase activity"/>
    <property type="evidence" value="ECO:0007669"/>
    <property type="project" value="InterPro"/>
</dbReference>
<evidence type="ECO:0000256" key="3">
    <source>
        <dbReference type="PIRSR" id="PIRSR000103-1"/>
    </source>
</evidence>
<sequence length="293" mass="30467">MANVAFIGMGIMGKPMAINLHKAGHKVYVHGRRPESMAEPVAAGCIACKSPAEAASQAEISIVMVSDTPDVEQVIFGEGGVAQGAKAGSVVVDMSTISPTATRAMAQRLAAQGVEMLDAPVSGGDIGAINATLSIMVGGKPAVFERVKPVFEAMGKNIVLVGDNGAGQVAKACNQIVVAVTIEGVAEALLFARKNGVDPARVRDALMGGFAGSRILEVHGKRMLDNEYKPGFKTRLHQKDMNIVLQTAKELGLALPGAALVMQHLNALMGLGEAEQDSAAVMKILERASGMER</sequence>
<dbReference type="Gene3D" id="3.40.50.720">
    <property type="entry name" value="NAD(P)-binding Rossmann-like Domain"/>
    <property type="match status" value="1"/>
</dbReference>
<dbReference type="RefSeq" id="WP_126460354.1">
    <property type="nucleotide sequence ID" value="NZ_AP018721.1"/>
</dbReference>
<dbReference type="InterPro" id="IPR006115">
    <property type="entry name" value="6PGDH_NADP-bd"/>
</dbReference>
<dbReference type="PANTHER" id="PTHR43060:SF15">
    <property type="entry name" value="3-HYDROXYISOBUTYRATE DEHYDROGENASE-LIKE 1, MITOCHONDRIAL-RELATED"/>
    <property type="match status" value="1"/>
</dbReference>
<reference evidence="6 7" key="1">
    <citation type="submission" date="2019-03" db="EMBL/GenBank/DDBJ databases">
        <title>Genomic Encyclopedia of Type Strains, Phase IV (KMG-IV): sequencing the most valuable type-strain genomes for metagenomic binning, comparative biology and taxonomic classification.</title>
        <authorList>
            <person name="Goeker M."/>
        </authorList>
    </citation>
    <scope>NUCLEOTIDE SEQUENCE [LARGE SCALE GENOMIC DNA]</scope>
    <source>
        <strain evidence="6 7">DSM 103923</strain>
    </source>
</reference>
<evidence type="ECO:0000259" key="4">
    <source>
        <dbReference type="Pfam" id="PF03446"/>
    </source>
</evidence>
<evidence type="ECO:0000313" key="7">
    <source>
        <dbReference type="Proteomes" id="UP000295135"/>
    </source>
</evidence>
<keyword evidence="2" id="KW-0520">NAD</keyword>
<dbReference type="InterPro" id="IPR029154">
    <property type="entry name" value="HIBADH-like_NADP-bd"/>
</dbReference>
<protein>
    <submittedName>
        <fullName evidence="6">2-hydroxy-3-oxopropionate reductase</fullName>
    </submittedName>
</protein>
<feature type="domain" description="6-phosphogluconate dehydrogenase NADP-binding" evidence="4">
    <location>
        <begin position="3"/>
        <end position="162"/>
    </location>
</feature>
<dbReference type="Gene3D" id="1.10.1040.10">
    <property type="entry name" value="N-(1-d-carboxylethyl)-l-norvaline Dehydrogenase, domain 2"/>
    <property type="match status" value="1"/>
</dbReference>
<name>A0A4R3JX37_9PROT</name>
<gene>
    <name evidence="6" type="ORF">EDC61_10833</name>
</gene>
<evidence type="ECO:0000256" key="1">
    <source>
        <dbReference type="ARBA" id="ARBA00023002"/>
    </source>
</evidence>
<evidence type="ECO:0000259" key="5">
    <source>
        <dbReference type="Pfam" id="PF14833"/>
    </source>
</evidence>
<dbReference type="InterPro" id="IPR008927">
    <property type="entry name" value="6-PGluconate_DH-like_C_sf"/>
</dbReference>
<dbReference type="GO" id="GO:0046487">
    <property type="term" value="P:glyoxylate metabolic process"/>
    <property type="evidence" value="ECO:0007669"/>
    <property type="project" value="InterPro"/>
</dbReference>
<comment type="caution">
    <text evidence="6">The sequence shown here is derived from an EMBL/GenBank/DDBJ whole genome shotgun (WGS) entry which is preliminary data.</text>
</comment>
<dbReference type="OrthoDB" id="9777604at2"/>
<dbReference type="GO" id="GO:0050661">
    <property type="term" value="F:NADP binding"/>
    <property type="evidence" value="ECO:0007669"/>
    <property type="project" value="InterPro"/>
</dbReference>
<dbReference type="InterPro" id="IPR013328">
    <property type="entry name" value="6PGD_dom2"/>
</dbReference>
<dbReference type="InterPro" id="IPR036291">
    <property type="entry name" value="NAD(P)-bd_dom_sf"/>
</dbReference>
<feature type="domain" description="3-hydroxyisobutyrate dehydrogenase-like NAD-binding" evidence="5">
    <location>
        <begin position="165"/>
        <end position="284"/>
    </location>
</feature>
<proteinExistence type="predicted"/>
<dbReference type="Proteomes" id="UP000295135">
    <property type="component" value="Unassembled WGS sequence"/>
</dbReference>
<dbReference type="GO" id="GO:0051287">
    <property type="term" value="F:NAD binding"/>
    <property type="evidence" value="ECO:0007669"/>
    <property type="project" value="InterPro"/>
</dbReference>
<dbReference type="AlphaFoldDB" id="A0A4R3JX37"/>
<dbReference type="PIRSF" id="PIRSF000103">
    <property type="entry name" value="HIBADH"/>
    <property type="match status" value="1"/>
</dbReference>
<dbReference type="SUPFAM" id="SSF51735">
    <property type="entry name" value="NAD(P)-binding Rossmann-fold domains"/>
    <property type="match status" value="1"/>
</dbReference>
<keyword evidence="1" id="KW-0560">Oxidoreductase</keyword>
<dbReference type="PANTHER" id="PTHR43060">
    <property type="entry name" value="3-HYDROXYISOBUTYRATE DEHYDROGENASE-LIKE 1, MITOCHONDRIAL-RELATED"/>
    <property type="match status" value="1"/>
</dbReference>
<keyword evidence="7" id="KW-1185">Reference proteome</keyword>
<dbReference type="NCBIfam" id="TIGR01505">
    <property type="entry name" value="tartro_sem_red"/>
    <property type="match status" value="1"/>
</dbReference>
<dbReference type="SUPFAM" id="SSF48179">
    <property type="entry name" value="6-phosphogluconate dehydrogenase C-terminal domain-like"/>
    <property type="match status" value="1"/>
</dbReference>
<dbReference type="EMBL" id="SLZY01000008">
    <property type="protein sequence ID" value="TCS71690.1"/>
    <property type="molecule type" value="Genomic_DNA"/>
</dbReference>
<evidence type="ECO:0000256" key="2">
    <source>
        <dbReference type="ARBA" id="ARBA00023027"/>
    </source>
</evidence>
<evidence type="ECO:0000313" key="6">
    <source>
        <dbReference type="EMBL" id="TCS71690.1"/>
    </source>
</evidence>
<dbReference type="InterPro" id="IPR015815">
    <property type="entry name" value="HIBADH-related"/>
</dbReference>